<feature type="compositionally biased region" description="Pro residues" evidence="1">
    <location>
        <begin position="345"/>
        <end position="354"/>
    </location>
</feature>
<dbReference type="CDD" id="cd15482">
    <property type="entry name" value="Sialidase_non-viral"/>
    <property type="match status" value="1"/>
</dbReference>
<proteinExistence type="predicted"/>
<protein>
    <recommendedName>
        <fullName evidence="5">Ycf48-like protein</fullName>
    </recommendedName>
</protein>
<dbReference type="RefSeq" id="WP_238895038.1">
    <property type="nucleotide sequence ID" value="NZ_JAKOGG010000002.1"/>
</dbReference>
<dbReference type="SUPFAM" id="SSF110296">
    <property type="entry name" value="Oligoxyloglucan reducing end-specific cellobiohydrolase"/>
    <property type="match status" value="1"/>
</dbReference>
<keyword evidence="2" id="KW-0732">Signal</keyword>
<feature type="signal peptide" evidence="2">
    <location>
        <begin position="1"/>
        <end position="20"/>
    </location>
</feature>
<gene>
    <name evidence="3" type="ORF">L9G74_04290</name>
</gene>
<feature type="chain" id="PRO_5045406126" description="Ycf48-like protein" evidence="2">
    <location>
        <begin position="21"/>
        <end position="490"/>
    </location>
</feature>
<feature type="compositionally biased region" description="Low complexity" evidence="1">
    <location>
        <begin position="427"/>
        <end position="437"/>
    </location>
</feature>
<feature type="compositionally biased region" description="Low complexity" evidence="1">
    <location>
        <begin position="403"/>
        <end position="415"/>
    </location>
</feature>
<feature type="compositionally biased region" description="Low complexity" evidence="1">
    <location>
        <begin position="355"/>
        <end position="374"/>
    </location>
</feature>
<evidence type="ECO:0008006" key="5">
    <source>
        <dbReference type="Google" id="ProtNLM"/>
    </source>
</evidence>
<dbReference type="PANTHER" id="PTHR47199">
    <property type="entry name" value="PHOTOSYSTEM II STABILITY/ASSEMBLY FACTOR HCF136, CHLOROPLASTIC"/>
    <property type="match status" value="1"/>
</dbReference>
<name>A0ABT2FK98_9GAMM</name>
<dbReference type="EMBL" id="JAKOGG010000002">
    <property type="protein sequence ID" value="MCS4555646.1"/>
    <property type="molecule type" value="Genomic_DNA"/>
</dbReference>
<evidence type="ECO:0000256" key="2">
    <source>
        <dbReference type="SAM" id="SignalP"/>
    </source>
</evidence>
<dbReference type="PANTHER" id="PTHR47199:SF2">
    <property type="entry name" value="PHOTOSYSTEM II STABILITY_ASSEMBLY FACTOR HCF136, CHLOROPLASTIC"/>
    <property type="match status" value="1"/>
</dbReference>
<evidence type="ECO:0000313" key="4">
    <source>
        <dbReference type="Proteomes" id="UP001201549"/>
    </source>
</evidence>
<organism evidence="3 4">
    <name type="scientific">Shewanella electrica</name>
    <dbReference type="NCBI Taxonomy" id="515560"/>
    <lineage>
        <taxon>Bacteria</taxon>
        <taxon>Pseudomonadati</taxon>
        <taxon>Pseudomonadota</taxon>
        <taxon>Gammaproteobacteria</taxon>
        <taxon>Alteromonadales</taxon>
        <taxon>Shewanellaceae</taxon>
        <taxon>Shewanella</taxon>
    </lineage>
</organism>
<evidence type="ECO:0000256" key="1">
    <source>
        <dbReference type="SAM" id="MobiDB-lite"/>
    </source>
</evidence>
<sequence length="490" mass="51975">MRKLITGIALSVALCSYAQASDITQLDSSIDFRAVYWHGNQVWASGTAGSIYMSADNGKNWQQITAPQNSDQLEFRDIQPLGDGKILVMSSGEGDDSRIYATSNNGADWRQVNNSVSPKQFYDCFQMIDNQTGYLYGDSDEQGLFVLQTDDGGDNWQRVALPIPAQAGEGGFASSGTCVNRGNSNIQVVIGTGNVEKPRILLRDKSGWLSIDTPFAGGAATGVFSVQLSGDDIYVFGGSLNALDKPAVGWKYNLLDQHWQVLPPIPLKGAVYGSAIFSNGETETVWITNPNGVAVLGANGDYSKWEKRSKLNMWSIACRDNVGCISVGQQGTMQRFVPRTNVPAPATPPTPVPAPASQATPAPVEDAAAEPASADEPHLIDRTAPVTESTPAPADEPQPAPAEQPQQPAESTPAPTDEPKPAPAEQPQPAAESTPAPADEPKPAPAEQPQPTVEPTPAPADESKPVPAEQPQPTVESTPVPADEPKPTPH</sequence>
<feature type="compositionally biased region" description="Pro residues" evidence="1">
    <location>
        <begin position="443"/>
        <end position="458"/>
    </location>
</feature>
<dbReference type="Proteomes" id="UP001201549">
    <property type="component" value="Unassembled WGS sequence"/>
</dbReference>
<dbReference type="Gene3D" id="2.130.10.10">
    <property type="entry name" value="YVTN repeat-like/Quinoprotein amine dehydrogenase"/>
    <property type="match status" value="1"/>
</dbReference>
<evidence type="ECO:0000313" key="3">
    <source>
        <dbReference type="EMBL" id="MCS4555646.1"/>
    </source>
</evidence>
<accession>A0ABT2FK98</accession>
<comment type="caution">
    <text evidence="3">The sequence shown here is derived from an EMBL/GenBank/DDBJ whole genome shotgun (WGS) entry which is preliminary data.</text>
</comment>
<feature type="region of interest" description="Disordered" evidence="1">
    <location>
        <begin position="339"/>
        <end position="490"/>
    </location>
</feature>
<reference evidence="4" key="1">
    <citation type="submission" date="2023-07" db="EMBL/GenBank/DDBJ databases">
        <title>Shewanella mangrovi sp. nov., an acetaldehyde- degrading bacterium isolated from mangrove sediment.</title>
        <authorList>
            <person name="Liu Y."/>
        </authorList>
    </citation>
    <scope>NUCLEOTIDE SEQUENCE [LARGE SCALE GENOMIC DNA]</scope>
    <source>
        <strain evidence="4">C32</strain>
    </source>
</reference>
<dbReference type="InterPro" id="IPR015943">
    <property type="entry name" value="WD40/YVTN_repeat-like_dom_sf"/>
</dbReference>
<keyword evidence="4" id="KW-1185">Reference proteome</keyword>